<evidence type="ECO:0000259" key="6">
    <source>
        <dbReference type="PROSITE" id="PS50977"/>
    </source>
</evidence>
<dbReference type="InterPro" id="IPR023772">
    <property type="entry name" value="DNA-bd_HTH_TetR-type_CS"/>
</dbReference>
<proteinExistence type="predicted"/>
<dbReference type="PROSITE" id="PS01081">
    <property type="entry name" value="HTH_TETR_1"/>
    <property type="match status" value="1"/>
</dbReference>
<dbReference type="SUPFAM" id="SSF48498">
    <property type="entry name" value="Tetracyclin repressor-like, C-terminal domain"/>
    <property type="match status" value="1"/>
</dbReference>
<evidence type="ECO:0000256" key="2">
    <source>
        <dbReference type="ARBA" id="ARBA00023125"/>
    </source>
</evidence>
<dbReference type="RefSeq" id="WP_126609380.1">
    <property type="nucleotide sequence ID" value="NZ_AP025145.1"/>
</dbReference>
<reference evidence="8" key="1">
    <citation type="journal article" date="2019" name="Int. J. Syst. Evol. Microbiol.">
        <title>The Global Catalogue of Microorganisms (GCM) 10K type strain sequencing project: providing services to taxonomists for standard genome sequencing and annotation.</title>
        <authorList>
            <consortium name="The Broad Institute Genomics Platform"/>
            <consortium name="The Broad Institute Genome Sequencing Center for Infectious Disease"/>
            <person name="Wu L."/>
            <person name="Ma J."/>
        </authorList>
    </citation>
    <scope>NUCLEOTIDE SEQUENCE [LARGE SCALE GENOMIC DNA]</scope>
    <source>
        <strain evidence="8">NBRC 15640</strain>
    </source>
</reference>
<evidence type="ECO:0000256" key="5">
    <source>
        <dbReference type="SAM" id="Phobius"/>
    </source>
</evidence>
<dbReference type="PRINTS" id="PR00455">
    <property type="entry name" value="HTHTETR"/>
</dbReference>
<dbReference type="InterPro" id="IPR009057">
    <property type="entry name" value="Homeodomain-like_sf"/>
</dbReference>
<evidence type="ECO:0000256" key="3">
    <source>
        <dbReference type="ARBA" id="ARBA00023163"/>
    </source>
</evidence>
<gene>
    <name evidence="7" type="ORF">GCM10007932_37740</name>
</gene>
<name>A0AAV5NV79_9VIBR</name>
<evidence type="ECO:0000256" key="1">
    <source>
        <dbReference type="ARBA" id="ARBA00023015"/>
    </source>
</evidence>
<dbReference type="InterPro" id="IPR036271">
    <property type="entry name" value="Tet_transcr_reg_TetR-rel_C_sf"/>
</dbReference>
<evidence type="ECO:0000256" key="4">
    <source>
        <dbReference type="PROSITE-ProRule" id="PRU00335"/>
    </source>
</evidence>
<keyword evidence="5" id="KW-0472">Membrane</keyword>
<sequence length="191" mass="21410">MPYTKAHKQKSREKILKSAFHLFSRNGFDFVTIDMVMKDCGLTRGAFYAHFSSKAELYESALSKGASETHLAQQKPTHFSPQEWVEFLLNTYLSIEHVKGKTPCPLAFFATDISTKDSGAKSTFSGIYQNMNQTILNYVRRYKECDEGKVLAITALVIGTVAIARTMEDDQSILALLSSSQKEAYDMLVAI</sequence>
<dbReference type="GO" id="GO:0003677">
    <property type="term" value="F:DNA binding"/>
    <property type="evidence" value="ECO:0007669"/>
    <property type="project" value="UniProtKB-UniRule"/>
</dbReference>
<dbReference type="EMBL" id="BSNX01000055">
    <property type="protein sequence ID" value="GLQ74413.1"/>
    <property type="molecule type" value="Genomic_DNA"/>
</dbReference>
<keyword evidence="5" id="KW-1133">Transmembrane helix</keyword>
<evidence type="ECO:0000313" key="7">
    <source>
        <dbReference type="EMBL" id="GLQ74413.1"/>
    </source>
</evidence>
<evidence type="ECO:0000313" key="8">
    <source>
        <dbReference type="Proteomes" id="UP001156690"/>
    </source>
</evidence>
<dbReference type="PROSITE" id="PS50977">
    <property type="entry name" value="HTH_TETR_2"/>
    <property type="match status" value="1"/>
</dbReference>
<feature type="DNA-binding region" description="H-T-H motif" evidence="4">
    <location>
        <begin position="32"/>
        <end position="51"/>
    </location>
</feature>
<feature type="domain" description="HTH tetR-type" evidence="6">
    <location>
        <begin position="9"/>
        <end position="69"/>
    </location>
</feature>
<feature type="transmembrane region" description="Helical" evidence="5">
    <location>
        <begin position="150"/>
        <end position="167"/>
    </location>
</feature>
<dbReference type="InterPro" id="IPR001647">
    <property type="entry name" value="HTH_TetR"/>
</dbReference>
<dbReference type="Gene3D" id="1.10.10.60">
    <property type="entry name" value="Homeodomain-like"/>
    <property type="match status" value="1"/>
</dbReference>
<dbReference type="SUPFAM" id="SSF46689">
    <property type="entry name" value="Homeodomain-like"/>
    <property type="match status" value="1"/>
</dbReference>
<comment type="caution">
    <text evidence="7">The sequence shown here is derived from an EMBL/GenBank/DDBJ whole genome shotgun (WGS) entry which is preliminary data.</text>
</comment>
<dbReference type="Proteomes" id="UP001156690">
    <property type="component" value="Unassembled WGS sequence"/>
</dbReference>
<keyword evidence="2 4" id="KW-0238">DNA-binding</keyword>
<keyword evidence="5" id="KW-0812">Transmembrane</keyword>
<dbReference type="PANTHER" id="PTHR47506">
    <property type="entry name" value="TRANSCRIPTIONAL REGULATORY PROTEIN"/>
    <property type="match status" value="1"/>
</dbReference>
<dbReference type="Gene3D" id="1.10.357.10">
    <property type="entry name" value="Tetracycline Repressor, domain 2"/>
    <property type="match status" value="1"/>
</dbReference>
<protein>
    <submittedName>
        <fullName evidence="7">TetR family transcriptional regulator</fullName>
    </submittedName>
</protein>
<keyword evidence="1" id="KW-0805">Transcription regulation</keyword>
<keyword evidence="3" id="KW-0804">Transcription</keyword>
<organism evidence="7 8">
    <name type="scientific">Vibrio penaeicida</name>
    <dbReference type="NCBI Taxonomy" id="104609"/>
    <lineage>
        <taxon>Bacteria</taxon>
        <taxon>Pseudomonadati</taxon>
        <taxon>Pseudomonadota</taxon>
        <taxon>Gammaproteobacteria</taxon>
        <taxon>Vibrionales</taxon>
        <taxon>Vibrionaceae</taxon>
        <taxon>Vibrio</taxon>
    </lineage>
</organism>
<dbReference type="Pfam" id="PF00440">
    <property type="entry name" value="TetR_N"/>
    <property type="match status" value="1"/>
</dbReference>
<accession>A0AAV5NV79</accession>
<keyword evidence="8" id="KW-1185">Reference proteome</keyword>
<dbReference type="AlphaFoldDB" id="A0AAV5NV79"/>
<dbReference type="PANTHER" id="PTHR47506:SF7">
    <property type="entry name" value="TRANSCRIPTIONAL REGULATORY PROTEIN"/>
    <property type="match status" value="1"/>
</dbReference>